<comment type="caution">
    <text evidence="2">The sequence shown here is derived from an EMBL/GenBank/DDBJ whole genome shotgun (WGS) entry which is preliminary data.</text>
</comment>
<reference evidence="2" key="1">
    <citation type="submission" date="2018-08" db="EMBL/GenBank/DDBJ databases">
        <title>Identification of Burkholderia cepacia strains that express a Burkholderia pseudomallei-like capsular polysaccharide.</title>
        <authorList>
            <person name="Burtnick M.N."/>
            <person name="Vongsouvath M."/>
            <person name="Newton P."/>
            <person name="Wuthiekanun V."/>
            <person name="Limmathurotsakul D."/>
            <person name="Brett P.J."/>
            <person name="Chantratita N."/>
            <person name="Dance D.A."/>
        </authorList>
    </citation>
    <scope>NUCLEOTIDE SEQUENCE</scope>
    <source>
        <strain evidence="2">SBXCC001</strain>
    </source>
</reference>
<name>A0AAW9D4J9_BURTH</name>
<accession>A0AAW9D4J9</accession>
<feature type="region of interest" description="Disordered" evidence="1">
    <location>
        <begin position="12"/>
        <end position="50"/>
    </location>
</feature>
<proteinExistence type="predicted"/>
<protein>
    <submittedName>
        <fullName evidence="2">Uncharacterized protein</fullName>
    </submittedName>
</protein>
<dbReference type="Proteomes" id="UP001272137">
    <property type="component" value="Unassembled WGS sequence"/>
</dbReference>
<evidence type="ECO:0000256" key="1">
    <source>
        <dbReference type="SAM" id="MobiDB-lite"/>
    </source>
</evidence>
<feature type="compositionally biased region" description="Basic residues" evidence="1">
    <location>
        <begin position="20"/>
        <end position="34"/>
    </location>
</feature>
<gene>
    <name evidence="2" type="ORF">C7S16_0981</name>
</gene>
<organism evidence="2 3">
    <name type="scientific">Burkholderia thailandensis</name>
    <dbReference type="NCBI Taxonomy" id="57975"/>
    <lineage>
        <taxon>Bacteria</taxon>
        <taxon>Pseudomonadati</taxon>
        <taxon>Pseudomonadota</taxon>
        <taxon>Betaproteobacteria</taxon>
        <taxon>Burkholderiales</taxon>
        <taxon>Burkholderiaceae</taxon>
        <taxon>Burkholderia</taxon>
        <taxon>pseudomallei group</taxon>
    </lineage>
</organism>
<dbReference type="EMBL" id="QXCT01000002">
    <property type="protein sequence ID" value="MDW9256829.1"/>
    <property type="molecule type" value="Genomic_DNA"/>
</dbReference>
<evidence type="ECO:0000313" key="3">
    <source>
        <dbReference type="Proteomes" id="UP001272137"/>
    </source>
</evidence>
<sequence>MGVFRRVHGYGLSRNGRGFATRRRMRRETKKGRNRLPEPLPFMSGGVCRP</sequence>
<dbReference type="AlphaFoldDB" id="A0AAW9D4J9"/>
<evidence type="ECO:0000313" key="2">
    <source>
        <dbReference type="EMBL" id="MDW9256829.1"/>
    </source>
</evidence>